<sequence>MESGLSSRADRTLKELLPAFAAAAPPKHNPTTAVDLSTAQNEVLRPELLEFFKSTVEDKATSEVFALPASNGGDPKLREALASFFNTYFHPIHPVKPEHIALTAGACDAIENVIHAVCDDGDSVLVPGPSWRKSHATPPSLENIMKLRPEDTDGFTPMLKARANVNIIVAQPPTYANFDNYLVPSLQAVYDFSADKSRIKAVLLCNPHNPLSRCYPKKALLEVMEFCQEHGLHLIIDEIYALTDLNNAPDSAPNFVSALSLTEPLRREGAVKVDPSRVHVVWSASKLFGMSGFRVVSLFHPVLPTITDSSVSTQGCIISQQNQPLISALSLLTTSHVNTVASLYLASLLTWPQLPTLLKLNTERLTSSYRLLATFLRKWDVDFVTPSHGLFLFAKLARHARSAGEEKLFFDALLRSGVKVADASGFRGVEGDFGWARIRFSVSEEGLREGLGRMEVFLEERK</sequence>
<dbReference type="GO" id="GO:0030170">
    <property type="term" value="F:pyridoxal phosphate binding"/>
    <property type="evidence" value="ECO:0007669"/>
    <property type="project" value="InterPro"/>
</dbReference>
<feature type="domain" description="Aminotransferase class I/classII large" evidence="6">
    <location>
        <begin position="191"/>
        <end position="452"/>
    </location>
</feature>
<evidence type="ECO:0000256" key="5">
    <source>
        <dbReference type="ARBA" id="ARBA00022898"/>
    </source>
</evidence>
<dbReference type="PANTHER" id="PTHR43795">
    <property type="entry name" value="BIFUNCTIONAL ASPARTATE AMINOTRANSFERASE AND GLUTAMATE/ASPARTATE-PREPHENATE AMINOTRANSFERASE-RELATED"/>
    <property type="match status" value="1"/>
</dbReference>
<organism evidence="7 8">
    <name type="scientific">Ophiobolus disseminans</name>
    <dbReference type="NCBI Taxonomy" id="1469910"/>
    <lineage>
        <taxon>Eukaryota</taxon>
        <taxon>Fungi</taxon>
        <taxon>Dikarya</taxon>
        <taxon>Ascomycota</taxon>
        <taxon>Pezizomycotina</taxon>
        <taxon>Dothideomycetes</taxon>
        <taxon>Pleosporomycetidae</taxon>
        <taxon>Pleosporales</taxon>
        <taxon>Pleosporineae</taxon>
        <taxon>Phaeosphaeriaceae</taxon>
        <taxon>Ophiobolus</taxon>
    </lineage>
</organism>
<dbReference type="OrthoDB" id="7042322at2759"/>
<comment type="cofactor">
    <cofactor evidence="1">
        <name>pyridoxal 5'-phosphate</name>
        <dbReference type="ChEBI" id="CHEBI:597326"/>
    </cofactor>
</comment>
<evidence type="ECO:0000313" key="8">
    <source>
        <dbReference type="Proteomes" id="UP000799424"/>
    </source>
</evidence>
<dbReference type="InterPro" id="IPR015424">
    <property type="entry name" value="PyrdxlP-dep_Trfase"/>
</dbReference>
<dbReference type="InterPro" id="IPR050478">
    <property type="entry name" value="Ethylene_sulfur-biosynth"/>
</dbReference>
<dbReference type="Pfam" id="PF00155">
    <property type="entry name" value="Aminotran_1_2"/>
    <property type="match status" value="2"/>
</dbReference>
<comment type="similarity">
    <text evidence="2">Belongs to the class-I pyridoxal-phosphate-dependent aminotransferase family.</text>
</comment>
<proteinExistence type="inferred from homology"/>
<dbReference type="Gene3D" id="3.40.640.10">
    <property type="entry name" value="Type I PLP-dependent aspartate aminotransferase-like (Major domain)"/>
    <property type="match status" value="2"/>
</dbReference>
<keyword evidence="3" id="KW-0032">Aminotransferase</keyword>
<dbReference type="InterPro" id="IPR015422">
    <property type="entry name" value="PyrdxlP-dep_Trfase_small"/>
</dbReference>
<keyword evidence="5" id="KW-0663">Pyridoxal phosphate</keyword>
<dbReference type="SUPFAM" id="SSF53383">
    <property type="entry name" value="PLP-dependent transferases"/>
    <property type="match status" value="1"/>
</dbReference>
<dbReference type="AlphaFoldDB" id="A0A6A7AC27"/>
<dbReference type="Proteomes" id="UP000799424">
    <property type="component" value="Unassembled WGS sequence"/>
</dbReference>
<keyword evidence="8" id="KW-1185">Reference proteome</keyword>
<dbReference type="GO" id="GO:0006520">
    <property type="term" value="P:amino acid metabolic process"/>
    <property type="evidence" value="ECO:0007669"/>
    <property type="project" value="TreeGrafter"/>
</dbReference>
<dbReference type="EMBL" id="MU006219">
    <property type="protein sequence ID" value="KAF2830786.1"/>
    <property type="molecule type" value="Genomic_DNA"/>
</dbReference>
<feature type="domain" description="Aminotransferase class I/classII large" evidence="6">
    <location>
        <begin position="55"/>
        <end position="132"/>
    </location>
</feature>
<reference evidence="7" key="1">
    <citation type="journal article" date="2020" name="Stud. Mycol.">
        <title>101 Dothideomycetes genomes: a test case for predicting lifestyles and emergence of pathogens.</title>
        <authorList>
            <person name="Haridas S."/>
            <person name="Albert R."/>
            <person name="Binder M."/>
            <person name="Bloem J."/>
            <person name="Labutti K."/>
            <person name="Salamov A."/>
            <person name="Andreopoulos B."/>
            <person name="Baker S."/>
            <person name="Barry K."/>
            <person name="Bills G."/>
            <person name="Bluhm B."/>
            <person name="Cannon C."/>
            <person name="Castanera R."/>
            <person name="Culley D."/>
            <person name="Daum C."/>
            <person name="Ezra D."/>
            <person name="Gonzalez J."/>
            <person name="Henrissat B."/>
            <person name="Kuo A."/>
            <person name="Liang C."/>
            <person name="Lipzen A."/>
            <person name="Lutzoni F."/>
            <person name="Magnuson J."/>
            <person name="Mondo S."/>
            <person name="Nolan M."/>
            <person name="Ohm R."/>
            <person name="Pangilinan J."/>
            <person name="Park H.-J."/>
            <person name="Ramirez L."/>
            <person name="Alfaro M."/>
            <person name="Sun H."/>
            <person name="Tritt A."/>
            <person name="Yoshinaga Y."/>
            <person name="Zwiers L.-H."/>
            <person name="Turgeon B."/>
            <person name="Goodwin S."/>
            <person name="Spatafora J."/>
            <person name="Crous P."/>
            <person name="Grigoriev I."/>
        </authorList>
    </citation>
    <scope>NUCLEOTIDE SEQUENCE</scope>
    <source>
        <strain evidence="7">CBS 113818</strain>
    </source>
</reference>
<dbReference type="GO" id="GO:0008483">
    <property type="term" value="F:transaminase activity"/>
    <property type="evidence" value="ECO:0007669"/>
    <property type="project" value="UniProtKB-KW"/>
</dbReference>
<evidence type="ECO:0000256" key="1">
    <source>
        <dbReference type="ARBA" id="ARBA00001933"/>
    </source>
</evidence>
<keyword evidence="4 7" id="KW-0808">Transferase</keyword>
<dbReference type="InterPro" id="IPR015421">
    <property type="entry name" value="PyrdxlP-dep_Trfase_major"/>
</dbReference>
<evidence type="ECO:0000259" key="6">
    <source>
        <dbReference type="Pfam" id="PF00155"/>
    </source>
</evidence>
<dbReference type="Gene3D" id="3.90.1150.10">
    <property type="entry name" value="Aspartate Aminotransferase, domain 1"/>
    <property type="match status" value="2"/>
</dbReference>
<gene>
    <name evidence="7" type="ORF">CC86DRAFT_402799</name>
</gene>
<dbReference type="PANTHER" id="PTHR43795:SF32">
    <property type="entry name" value="AMINOTRANSFERASE GLII-RELATED"/>
    <property type="match status" value="1"/>
</dbReference>
<dbReference type="CDD" id="cd00609">
    <property type="entry name" value="AAT_like"/>
    <property type="match status" value="1"/>
</dbReference>
<accession>A0A6A7AC27</accession>
<evidence type="ECO:0000313" key="7">
    <source>
        <dbReference type="EMBL" id="KAF2830786.1"/>
    </source>
</evidence>
<evidence type="ECO:0000256" key="4">
    <source>
        <dbReference type="ARBA" id="ARBA00022679"/>
    </source>
</evidence>
<evidence type="ECO:0000256" key="3">
    <source>
        <dbReference type="ARBA" id="ARBA00022576"/>
    </source>
</evidence>
<evidence type="ECO:0000256" key="2">
    <source>
        <dbReference type="ARBA" id="ARBA00007441"/>
    </source>
</evidence>
<name>A0A6A7AC27_9PLEO</name>
<protein>
    <submittedName>
        <fullName evidence="7">PLP-dependent transferase</fullName>
    </submittedName>
</protein>
<dbReference type="InterPro" id="IPR004839">
    <property type="entry name" value="Aminotransferase_I/II_large"/>
</dbReference>